<proteinExistence type="inferred from homology"/>
<evidence type="ECO:0000256" key="5">
    <source>
        <dbReference type="PROSITE-ProRule" id="PRU01240"/>
    </source>
</evidence>
<reference evidence="9 10" key="1">
    <citation type="submission" date="2019-06" db="EMBL/GenBank/DDBJ databases">
        <authorList>
            <person name="Srinivasan S."/>
        </authorList>
    </citation>
    <scope>NUCLEOTIDE SEQUENCE [LARGE SCALE GENOMIC DNA]</scope>
    <source>
        <strain evidence="9 10">17J68-5</strain>
    </source>
</reference>
<keyword evidence="3 5" id="KW-0378">Hydrolase</keyword>
<gene>
    <name evidence="9" type="ORF">FHG12_11375</name>
</gene>
<dbReference type="CDD" id="cd07473">
    <property type="entry name" value="Peptidases_S8_Subtilisin_like"/>
    <property type="match status" value="1"/>
</dbReference>
<dbReference type="EMBL" id="CP040896">
    <property type="protein sequence ID" value="QDA60665.1"/>
    <property type="molecule type" value="Genomic_DNA"/>
</dbReference>
<sequence>MPTAFMKQLYALLSLCLLSTTSLAQTVPEAPRLLVRLKENTKPAYRQTVDYKGIVTLGIQAVDALNVVYKCQSISRLAQGNGPGVYSLTLPAGTSVEQAVQAYRASGQFEYVEPDQQGSGGGVQAVTPSDQLYNRQWGLKNNGSFSLSTAKAGADIKMEDAWAIQRGDSTVVVAIIDTGCKLDHPEFAGRIWKNRKEIPNNGLDDDRNGYVDDVQGWNFVSASNNPTDDYGHGTNVTGILGATGNNAIGYAGVDWNCKLMICKGLDDKNNGYYSWWISAIYYAVDNGARVINMSLGGVSNSQAMQDAVNYAYAHNVTVVACMMNTNTSSPYYPAALDHVLAVGSTNPDDTRTAPFFWDSSSGSNYGKHISVVAPGNYVYGLNHLNNTSYNTYWGGTSQATPHVAGLVSLLLAQNKTRTPAQLKALIEQTADDRVGAAAQDVTGWDQYYGYGRINAARALSYAVVTAATSRRDAGELKLYPNPAHQTLTIQVGEAQQFRREYSLTNATGQTVLRGQLAGPETTIPLPLAPGLYQLLLPTEAGVLVRKLIVY</sequence>
<evidence type="ECO:0000313" key="9">
    <source>
        <dbReference type="EMBL" id="QDA60665.1"/>
    </source>
</evidence>
<keyword evidence="10" id="KW-1185">Reference proteome</keyword>
<dbReference type="Pfam" id="PF00082">
    <property type="entry name" value="Peptidase_S8"/>
    <property type="match status" value="1"/>
</dbReference>
<dbReference type="InterPro" id="IPR023827">
    <property type="entry name" value="Peptidase_S8_Asp-AS"/>
</dbReference>
<evidence type="ECO:0000256" key="6">
    <source>
        <dbReference type="RuleBase" id="RU003355"/>
    </source>
</evidence>
<dbReference type="InterPro" id="IPR023828">
    <property type="entry name" value="Peptidase_S8_Ser-AS"/>
</dbReference>
<dbReference type="InterPro" id="IPR050131">
    <property type="entry name" value="Peptidase_S8_subtilisin-like"/>
</dbReference>
<accession>A0A5B8A1R4</accession>
<dbReference type="InterPro" id="IPR036852">
    <property type="entry name" value="Peptidase_S8/S53_dom_sf"/>
</dbReference>
<feature type="chain" id="PRO_5023067654" evidence="7">
    <location>
        <begin position="25"/>
        <end position="550"/>
    </location>
</feature>
<keyword evidence="4 5" id="KW-0720">Serine protease</keyword>
<dbReference type="SUPFAM" id="SSF52743">
    <property type="entry name" value="Subtilisin-like"/>
    <property type="match status" value="1"/>
</dbReference>
<dbReference type="PROSITE" id="PS00136">
    <property type="entry name" value="SUBTILASE_ASP"/>
    <property type="match status" value="1"/>
</dbReference>
<keyword evidence="7" id="KW-0732">Signal</keyword>
<dbReference type="GO" id="GO:0004252">
    <property type="term" value="F:serine-type endopeptidase activity"/>
    <property type="evidence" value="ECO:0007669"/>
    <property type="project" value="UniProtKB-UniRule"/>
</dbReference>
<dbReference type="Proteomes" id="UP000305398">
    <property type="component" value="Chromosome"/>
</dbReference>
<protein>
    <submittedName>
        <fullName evidence="9">T9SS type A sorting domain-containing protein</fullName>
    </submittedName>
</protein>
<dbReference type="PROSITE" id="PS00138">
    <property type="entry name" value="SUBTILASE_SER"/>
    <property type="match status" value="1"/>
</dbReference>
<dbReference type="PROSITE" id="PS51892">
    <property type="entry name" value="SUBTILASE"/>
    <property type="match status" value="1"/>
</dbReference>
<dbReference type="RefSeq" id="WP_139515841.1">
    <property type="nucleotide sequence ID" value="NZ_CP040896.1"/>
</dbReference>
<dbReference type="NCBIfam" id="TIGR04183">
    <property type="entry name" value="Por_Secre_tail"/>
    <property type="match status" value="1"/>
</dbReference>
<organism evidence="9 10">
    <name type="scientific">Hymenobacter jejuensis</name>
    <dbReference type="NCBI Taxonomy" id="2502781"/>
    <lineage>
        <taxon>Bacteria</taxon>
        <taxon>Pseudomonadati</taxon>
        <taxon>Bacteroidota</taxon>
        <taxon>Cytophagia</taxon>
        <taxon>Cytophagales</taxon>
        <taxon>Hymenobacteraceae</taxon>
        <taxon>Hymenobacter</taxon>
    </lineage>
</organism>
<feature type="active site" description="Charge relay system" evidence="5">
    <location>
        <position position="177"/>
    </location>
</feature>
<dbReference type="PRINTS" id="PR00723">
    <property type="entry name" value="SUBTILISIN"/>
</dbReference>
<dbReference type="GO" id="GO:0006508">
    <property type="term" value="P:proteolysis"/>
    <property type="evidence" value="ECO:0007669"/>
    <property type="project" value="UniProtKB-KW"/>
</dbReference>
<dbReference type="PROSITE" id="PS00137">
    <property type="entry name" value="SUBTILASE_HIS"/>
    <property type="match status" value="1"/>
</dbReference>
<dbReference type="PANTHER" id="PTHR43806">
    <property type="entry name" value="PEPTIDASE S8"/>
    <property type="match status" value="1"/>
</dbReference>
<comment type="similarity">
    <text evidence="1 5 6">Belongs to the peptidase S8 family.</text>
</comment>
<feature type="domain" description="Peptidase S8/S53" evidence="8">
    <location>
        <begin position="169"/>
        <end position="451"/>
    </location>
</feature>
<evidence type="ECO:0000256" key="7">
    <source>
        <dbReference type="SAM" id="SignalP"/>
    </source>
</evidence>
<dbReference type="InterPro" id="IPR034204">
    <property type="entry name" value="PfSUB1-like_cat_dom"/>
</dbReference>
<evidence type="ECO:0000256" key="3">
    <source>
        <dbReference type="ARBA" id="ARBA00022801"/>
    </source>
</evidence>
<keyword evidence="2 5" id="KW-0645">Protease</keyword>
<dbReference type="AlphaFoldDB" id="A0A5B8A1R4"/>
<feature type="active site" description="Charge relay system" evidence="5">
    <location>
        <position position="397"/>
    </location>
</feature>
<evidence type="ECO:0000256" key="2">
    <source>
        <dbReference type="ARBA" id="ARBA00022670"/>
    </source>
</evidence>
<dbReference type="Gene3D" id="3.40.50.200">
    <property type="entry name" value="Peptidase S8/S53 domain"/>
    <property type="match status" value="1"/>
</dbReference>
<dbReference type="InterPro" id="IPR000209">
    <property type="entry name" value="Peptidase_S8/S53_dom"/>
</dbReference>
<evidence type="ECO:0000259" key="8">
    <source>
        <dbReference type="Pfam" id="PF00082"/>
    </source>
</evidence>
<evidence type="ECO:0000256" key="1">
    <source>
        <dbReference type="ARBA" id="ARBA00011073"/>
    </source>
</evidence>
<feature type="active site" description="Charge relay system" evidence="5">
    <location>
        <position position="232"/>
    </location>
</feature>
<dbReference type="PANTHER" id="PTHR43806:SF11">
    <property type="entry name" value="CEREVISIN-RELATED"/>
    <property type="match status" value="1"/>
</dbReference>
<dbReference type="InterPro" id="IPR022398">
    <property type="entry name" value="Peptidase_S8_His-AS"/>
</dbReference>
<evidence type="ECO:0000313" key="10">
    <source>
        <dbReference type="Proteomes" id="UP000305398"/>
    </source>
</evidence>
<dbReference type="InterPro" id="IPR015500">
    <property type="entry name" value="Peptidase_S8_subtilisin-rel"/>
</dbReference>
<dbReference type="InterPro" id="IPR026444">
    <property type="entry name" value="Secre_tail"/>
</dbReference>
<name>A0A5B8A1R4_9BACT</name>
<evidence type="ECO:0000256" key="4">
    <source>
        <dbReference type="ARBA" id="ARBA00022825"/>
    </source>
</evidence>
<feature type="signal peptide" evidence="7">
    <location>
        <begin position="1"/>
        <end position="24"/>
    </location>
</feature>
<dbReference type="OrthoDB" id="9798386at2"/>
<dbReference type="KEGG" id="hyj:FHG12_11375"/>